<feature type="transmembrane region" description="Helical" evidence="1">
    <location>
        <begin position="15"/>
        <end position="40"/>
    </location>
</feature>
<dbReference type="Proteomes" id="UP000283589">
    <property type="component" value="Unassembled WGS sequence"/>
</dbReference>
<dbReference type="AlphaFoldDB" id="A0A415QG36"/>
<gene>
    <name evidence="2" type="ORF">DWW18_12875</name>
    <name evidence="3" type="ORF">DWZ68_12310</name>
</gene>
<dbReference type="EMBL" id="QRZA01000017">
    <property type="protein sequence ID" value="RGV32842.1"/>
    <property type="molecule type" value="Genomic_DNA"/>
</dbReference>
<evidence type="ECO:0000256" key="1">
    <source>
        <dbReference type="SAM" id="Phobius"/>
    </source>
</evidence>
<dbReference type="EMBL" id="QRPV01000016">
    <property type="protein sequence ID" value="RHM41894.1"/>
    <property type="molecule type" value="Genomic_DNA"/>
</dbReference>
<proteinExistence type="predicted"/>
<keyword evidence="1" id="KW-1133">Transmembrane helix</keyword>
<evidence type="ECO:0000313" key="5">
    <source>
        <dbReference type="Proteomes" id="UP000286038"/>
    </source>
</evidence>
<organism evidence="3 5">
    <name type="scientific">Butyricimonas virosa</name>
    <dbReference type="NCBI Taxonomy" id="544645"/>
    <lineage>
        <taxon>Bacteria</taxon>
        <taxon>Pseudomonadati</taxon>
        <taxon>Bacteroidota</taxon>
        <taxon>Bacteroidia</taxon>
        <taxon>Bacteroidales</taxon>
        <taxon>Odoribacteraceae</taxon>
        <taxon>Butyricimonas</taxon>
    </lineage>
</organism>
<sequence>MALHLFYKEWLKTKWFVLASLLLGVGTILYAFIGLNSNIINADGGSNYVFEWFTQAGRPHYGIFKNIPFIIALLIGGSQYLPEVLQKRIKLTLHLPLNEIVMLYTMVLYGFLMILSLMVIFMILFFTIDLYFFPVEMHIMAINAFLPWILGGFTTYFFVAMIAMEPSWKFRCLYAIVVYELLDIYLLGGNMSNLYVLMIIVLVIASLGMIYTANRFKIGEK</sequence>
<keyword evidence="1" id="KW-0472">Membrane</keyword>
<feature type="transmembrane region" description="Helical" evidence="1">
    <location>
        <begin position="194"/>
        <end position="213"/>
    </location>
</feature>
<reference evidence="4 5" key="1">
    <citation type="submission" date="2018-08" db="EMBL/GenBank/DDBJ databases">
        <title>A genome reference for cultivated species of the human gut microbiota.</title>
        <authorList>
            <person name="Zou Y."/>
            <person name="Xue W."/>
            <person name="Luo G."/>
        </authorList>
    </citation>
    <scope>NUCLEOTIDE SEQUENCE [LARGE SCALE GENOMIC DNA]</scope>
    <source>
        <strain evidence="2 4">AF14-49</strain>
        <strain evidence="3 5">AF34-33</strain>
    </source>
</reference>
<feature type="transmembrane region" description="Helical" evidence="1">
    <location>
        <begin position="101"/>
        <end position="128"/>
    </location>
</feature>
<name>A0A415QG36_9BACT</name>
<evidence type="ECO:0000313" key="3">
    <source>
        <dbReference type="EMBL" id="RHM41894.1"/>
    </source>
</evidence>
<protein>
    <recommendedName>
        <fullName evidence="6">ABC transporter permease</fullName>
    </recommendedName>
</protein>
<dbReference type="Proteomes" id="UP000286038">
    <property type="component" value="Unassembled WGS sequence"/>
</dbReference>
<dbReference type="RefSeq" id="WP_118260854.1">
    <property type="nucleotide sequence ID" value="NZ_CABJDM010000016.1"/>
</dbReference>
<accession>A0A415QG36</accession>
<evidence type="ECO:0000313" key="2">
    <source>
        <dbReference type="EMBL" id="RGV32842.1"/>
    </source>
</evidence>
<comment type="caution">
    <text evidence="3">The sequence shown here is derived from an EMBL/GenBank/DDBJ whole genome shotgun (WGS) entry which is preliminary data.</text>
</comment>
<evidence type="ECO:0008006" key="6">
    <source>
        <dbReference type="Google" id="ProtNLM"/>
    </source>
</evidence>
<keyword evidence="1" id="KW-0812">Transmembrane</keyword>
<evidence type="ECO:0000313" key="4">
    <source>
        <dbReference type="Proteomes" id="UP000283589"/>
    </source>
</evidence>
<feature type="transmembrane region" description="Helical" evidence="1">
    <location>
        <begin position="140"/>
        <end position="163"/>
    </location>
</feature>
<feature type="transmembrane region" description="Helical" evidence="1">
    <location>
        <begin position="170"/>
        <end position="188"/>
    </location>
</feature>